<organism evidence="1 2">
    <name type="scientific">Neisseria iguanae</name>
    <dbReference type="NCBI Taxonomy" id="90242"/>
    <lineage>
        <taxon>Bacteria</taxon>
        <taxon>Pseudomonadati</taxon>
        <taxon>Pseudomonadota</taxon>
        <taxon>Betaproteobacteria</taxon>
        <taxon>Neisseriales</taxon>
        <taxon>Neisseriaceae</taxon>
        <taxon>Neisseria</taxon>
    </lineage>
</organism>
<protein>
    <submittedName>
        <fullName evidence="1">Uncharacterized protein</fullName>
    </submittedName>
</protein>
<name>A0A2P7U381_9NEIS</name>
<proteinExistence type="predicted"/>
<dbReference type="Proteomes" id="UP000241868">
    <property type="component" value="Unassembled WGS sequence"/>
</dbReference>
<keyword evidence="2" id="KW-1185">Reference proteome</keyword>
<evidence type="ECO:0000313" key="2">
    <source>
        <dbReference type="Proteomes" id="UP000241868"/>
    </source>
</evidence>
<comment type="caution">
    <text evidence="1">The sequence shown here is derived from an EMBL/GenBank/DDBJ whole genome shotgun (WGS) entry which is preliminary data.</text>
</comment>
<evidence type="ECO:0000313" key="1">
    <source>
        <dbReference type="EMBL" id="PSJ81406.1"/>
    </source>
</evidence>
<dbReference type="RefSeq" id="WP_106739822.1">
    <property type="nucleotide sequence ID" value="NZ_PXYY01000002.1"/>
</dbReference>
<gene>
    <name evidence="1" type="ORF">C7N83_00450</name>
</gene>
<dbReference type="AlphaFoldDB" id="A0A2P7U381"/>
<reference evidence="1 2" key="1">
    <citation type="submission" date="2018-03" db="EMBL/GenBank/DDBJ databases">
        <title>Neisseria weixii sp. nov., isolated from the intestinal contents of Tibetan Plateau pika (Ochotona curzoniae) in Yushu, Qinghai Province, China.</title>
        <authorList>
            <person name="Gui Z."/>
        </authorList>
    </citation>
    <scope>NUCLEOTIDE SEQUENCE [LARGE SCALE GENOMIC DNA]</scope>
    <source>
        <strain evidence="1 2">ATCC 51483</strain>
    </source>
</reference>
<dbReference type="EMBL" id="PXYY01000002">
    <property type="protein sequence ID" value="PSJ81406.1"/>
    <property type="molecule type" value="Genomic_DNA"/>
</dbReference>
<sequence>MSEQIKNRILAENRYEKPSEHINPCSGGFSFSLNQQSLFVRRQLIRQTAVGTIFLYDFFPSTEFFIWGESFDGRYVGIARAQLGVWRPILVSVCATGISDILWFNHIVLADLQCQA</sequence>
<accession>A0A2P7U381</accession>